<dbReference type="InterPro" id="IPR007484">
    <property type="entry name" value="Peptidase_M28"/>
</dbReference>
<dbReference type="Gene3D" id="3.40.630.10">
    <property type="entry name" value="Zn peptidases"/>
    <property type="match status" value="1"/>
</dbReference>
<dbReference type="Proteomes" id="UP000523105">
    <property type="component" value="Unassembled WGS sequence"/>
</dbReference>
<feature type="domain" description="Peptidase M28" evidence="1">
    <location>
        <begin position="7"/>
        <end position="66"/>
    </location>
</feature>
<sequence>QFENRMGQAVMDDHYYLYKYAKIPAIDIIDFEYPNKDVNYWHTLQDIPQNCSAKSLEAVGSVITHFIYSQDEGIKE</sequence>
<evidence type="ECO:0000313" key="3">
    <source>
        <dbReference type="Proteomes" id="UP000523105"/>
    </source>
</evidence>
<name>A0A7K4MR07_9ARCH</name>
<gene>
    <name evidence="2" type="ORF">HX837_07520</name>
</gene>
<comment type="caution">
    <text evidence="2">The sequence shown here is derived from an EMBL/GenBank/DDBJ whole genome shotgun (WGS) entry which is preliminary data.</text>
</comment>
<dbReference type="EMBL" id="JACASV010000093">
    <property type="protein sequence ID" value="NWJ44030.1"/>
    <property type="molecule type" value="Genomic_DNA"/>
</dbReference>
<protein>
    <submittedName>
        <fullName evidence="2">M28 family peptidase</fullName>
    </submittedName>
</protein>
<evidence type="ECO:0000313" key="2">
    <source>
        <dbReference type="EMBL" id="NWJ44030.1"/>
    </source>
</evidence>
<dbReference type="Pfam" id="PF04389">
    <property type="entry name" value="Peptidase_M28"/>
    <property type="match status" value="1"/>
</dbReference>
<dbReference type="AlphaFoldDB" id="A0A7K4MR07"/>
<reference evidence="2 3" key="1">
    <citation type="journal article" date="2019" name="Environ. Microbiol.">
        <title>Genomics insights into ecotype formation of ammonia-oxidizing archaea in the deep ocean.</title>
        <authorList>
            <person name="Wang Y."/>
            <person name="Huang J.M."/>
            <person name="Cui G.J."/>
            <person name="Nunoura T."/>
            <person name="Takaki Y."/>
            <person name="Li W.L."/>
            <person name="Li J."/>
            <person name="Gao Z.M."/>
            <person name="Takai K."/>
            <person name="Zhang A.Q."/>
            <person name="Stepanauskas R."/>
        </authorList>
    </citation>
    <scope>NUCLEOTIDE SEQUENCE [LARGE SCALE GENOMIC DNA]</scope>
    <source>
        <strain evidence="2 3">L15b</strain>
    </source>
</reference>
<organism evidence="2 3">
    <name type="scientific">Marine Group I thaumarchaeote</name>
    <dbReference type="NCBI Taxonomy" id="2511932"/>
    <lineage>
        <taxon>Archaea</taxon>
        <taxon>Nitrososphaerota</taxon>
        <taxon>Marine Group I</taxon>
    </lineage>
</organism>
<evidence type="ECO:0000259" key="1">
    <source>
        <dbReference type="Pfam" id="PF04389"/>
    </source>
</evidence>
<proteinExistence type="predicted"/>
<feature type="non-terminal residue" evidence="2">
    <location>
        <position position="1"/>
    </location>
</feature>
<accession>A0A7K4MR07</accession>
<dbReference type="SUPFAM" id="SSF53187">
    <property type="entry name" value="Zn-dependent exopeptidases"/>
    <property type="match status" value="1"/>
</dbReference>